<evidence type="ECO:0000256" key="1">
    <source>
        <dbReference type="SAM" id="MobiDB-lite"/>
    </source>
</evidence>
<dbReference type="RefSeq" id="XP_064720568.1">
    <property type="nucleotide sequence ID" value="XM_064864496.1"/>
</dbReference>
<dbReference type="EMBL" id="CP143809">
    <property type="protein sequence ID" value="WVO21329.1"/>
    <property type="molecule type" value="Genomic_DNA"/>
</dbReference>
<accession>A0ABZ2ATY3</accession>
<name>A0ABZ2ATY3_9TREE</name>
<reference evidence="2 3" key="1">
    <citation type="submission" date="2024-01" db="EMBL/GenBank/DDBJ databases">
        <title>Comparative genomics of Cryptococcus and Kwoniella reveals pathogenesis evolution and contrasting modes of karyotype evolution via chromosome fusion or intercentromeric recombination.</title>
        <authorList>
            <person name="Coelho M.A."/>
            <person name="David-Palma M."/>
            <person name="Shea T."/>
            <person name="Bowers K."/>
            <person name="McGinley-Smith S."/>
            <person name="Mohammad A.W."/>
            <person name="Gnirke A."/>
            <person name="Yurkov A.M."/>
            <person name="Nowrousian M."/>
            <person name="Sun S."/>
            <person name="Cuomo C.A."/>
            <person name="Heitman J."/>
        </authorList>
    </citation>
    <scope>NUCLEOTIDE SEQUENCE [LARGE SCALE GENOMIC DNA]</scope>
    <source>
        <strain evidence="2 3">7685027</strain>
    </source>
</reference>
<dbReference type="GeneID" id="89989410"/>
<feature type="compositionally biased region" description="Basic and acidic residues" evidence="1">
    <location>
        <begin position="668"/>
        <end position="688"/>
    </location>
</feature>
<dbReference type="Proteomes" id="UP001432216">
    <property type="component" value="Chromosome 4"/>
</dbReference>
<evidence type="ECO:0000313" key="3">
    <source>
        <dbReference type="Proteomes" id="UP001432216"/>
    </source>
</evidence>
<feature type="region of interest" description="Disordered" evidence="1">
    <location>
        <begin position="67"/>
        <end position="95"/>
    </location>
</feature>
<feature type="compositionally biased region" description="Polar residues" evidence="1">
    <location>
        <begin position="377"/>
        <end position="391"/>
    </location>
</feature>
<keyword evidence="3" id="KW-1185">Reference proteome</keyword>
<evidence type="ECO:0000313" key="2">
    <source>
        <dbReference type="EMBL" id="WVO21329.1"/>
    </source>
</evidence>
<protein>
    <submittedName>
        <fullName evidence="2">Uncharacterized protein</fullName>
    </submittedName>
</protein>
<gene>
    <name evidence="2" type="ORF">IAS62_002637</name>
</gene>
<organism evidence="2 3">
    <name type="scientific">Cryptococcus decagattii</name>
    <dbReference type="NCBI Taxonomy" id="1859122"/>
    <lineage>
        <taxon>Eukaryota</taxon>
        <taxon>Fungi</taxon>
        <taxon>Dikarya</taxon>
        <taxon>Basidiomycota</taxon>
        <taxon>Agaricomycotina</taxon>
        <taxon>Tremellomycetes</taxon>
        <taxon>Tremellales</taxon>
        <taxon>Cryptococcaceae</taxon>
        <taxon>Cryptococcus</taxon>
        <taxon>Cryptococcus gattii species complex</taxon>
    </lineage>
</organism>
<feature type="region of interest" description="Disordered" evidence="1">
    <location>
        <begin position="370"/>
        <end position="393"/>
    </location>
</feature>
<feature type="compositionally biased region" description="Low complexity" evidence="1">
    <location>
        <begin position="436"/>
        <end position="445"/>
    </location>
</feature>
<feature type="region of interest" description="Disordered" evidence="1">
    <location>
        <begin position="506"/>
        <end position="532"/>
    </location>
</feature>
<feature type="compositionally biased region" description="Low complexity" evidence="1">
    <location>
        <begin position="601"/>
        <end position="610"/>
    </location>
</feature>
<proteinExistence type="predicted"/>
<sequence length="688" mass="73635">MTFFETEFFPLDPNSQYESDYLSISSIIDLCPPVLDSNALNTKGVGSSTFSSTSSPSFSEPYDVLNDDYEPQTPKCGEAGIFHTPPKRTNGNEDSNLLTPDLTSSSPVDTLISPFKPSKSSVGGYDPYSYNISTDAFLSSSRSGFSWDDASSSFSGATYQPPSVAPRAMRVASNPTLDAPRNPRFVKQVVSMPLLKEEPLNTESNWDNSDGFVPDGQQEVDVGYVNNGASVDGFRNVFSNVSIGENGANTAADVLTFQPPEGFDSSTQYTVNTGDIQSIPSSSSNAMYIQAPSSSSSMPSWQSQTSTMQAHVGLFPALEIPQPGTLAAGPKGDFTINPKAVMCFDGEGQSVMRPSTAPGLRGEERAVLLGPPMSEPMNRSRSAGSYKQLPSGTPGLRPLYTCEPSPLFTHADSLNYSLSGQGLGPSVFPPTPDSPQFPFTTSSSTPAPPMLRIGSSPLPMSLHKMRSVTMSSALLSRPSTLPVCAEEDENEIATQSRKRARRLSMTEADDFQGHQNKVPKIKGRPLFSSHPQIIPGVTSVPVVSGPVNPRTSSVIIHPPPMHYPVSNGMPSTPQRVHPPPHPGTDSRPIVRLPSPSKRKPSSTSPVTPKATPRPKGVRPPPSKLRTPSSPGRVSSFGGMTFVNFTSDDADVLLSGVARSGTSGKKKRERDDSADEHMSKRPRSKGDDE</sequence>
<feature type="region of interest" description="Disordered" evidence="1">
    <location>
        <begin position="553"/>
        <end position="688"/>
    </location>
</feature>
<feature type="region of interest" description="Disordered" evidence="1">
    <location>
        <begin position="424"/>
        <end position="449"/>
    </location>
</feature>